<feature type="transmembrane region" description="Helical" evidence="1">
    <location>
        <begin position="130"/>
        <end position="158"/>
    </location>
</feature>
<gene>
    <name evidence="2" type="ORF">CLV84_3763</name>
</gene>
<evidence type="ECO:0000256" key="1">
    <source>
        <dbReference type="SAM" id="Phobius"/>
    </source>
</evidence>
<dbReference type="AlphaFoldDB" id="A0A2S6I147"/>
<dbReference type="Proteomes" id="UP000237662">
    <property type="component" value="Unassembled WGS sequence"/>
</dbReference>
<accession>A0A2S6I147</accession>
<sequence>MMYENPETLDDQYGNGAALPPEGSTNLRKAGKWGRFLGIVYMVSIGIGIGFIILFGGTAMTLAGMGSETGNPFASFMLPMLLFYGLFFAIMLYLAYLLYSFGAKAMLAVDQGDQTAMTASFGSLGRLFKILGILTIIQLAFMALSIVLFLFSGAAALLG</sequence>
<comment type="caution">
    <text evidence="2">The sequence shown here is derived from an EMBL/GenBank/DDBJ whole genome shotgun (WGS) entry which is preliminary data.</text>
</comment>
<dbReference type="RefSeq" id="WP_146088874.1">
    <property type="nucleotide sequence ID" value="NZ_PTJC01000007.1"/>
</dbReference>
<keyword evidence="3" id="KW-1185">Reference proteome</keyword>
<organism evidence="2 3">
    <name type="scientific">Neolewinella xylanilytica</name>
    <dbReference type="NCBI Taxonomy" id="1514080"/>
    <lineage>
        <taxon>Bacteria</taxon>
        <taxon>Pseudomonadati</taxon>
        <taxon>Bacteroidota</taxon>
        <taxon>Saprospiria</taxon>
        <taxon>Saprospirales</taxon>
        <taxon>Lewinellaceae</taxon>
        <taxon>Neolewinella</taxon>
    </lineage>
</organism>
<evidence type="ECO:0000313" key="3">
    <source>
        <dbReference type="Proteomes" id="UP000237662"/>
    </source>
</evidence>
<feature type="transmembrane region" description="Helical" evidence="1">
    <location>
        <begin position="36"/>
        <end position="56"/>
    </location>
</feature>
<evidence type="ECO:0000313" key="2">
    <source>
        <dbReference type="EMBL" id="PPK84601.1"/>
    </source>
</evidence>
<dbReference type="EMBL" id="PTJC01000007">
    <property type="protein sequence ID" value="PPK84601.1"/>
    <property type="molecule type" value="Genomic_DNA"/>
</dbReference>
<reference evidence="2 3" key="1">
    <citation type="submission" date="2018-02" db="EMBL/GenBank/DDBJ databases">
        <title>Genomic Encyclopedia of Archaeal and Bacterial Type Strains, Phase II (KMG-II): from individual species to whole genera.</title>
        <authorList>
            <person name="Goeker M."/>
        </authorList>
    </citation>
    <scope>NUCLEOTIDE SEQUENCE [LARGE SCALE GENOMIC DNA]</scope>
    <source>
        <strain evidence="2 3">DSM 29526</strain>
    </source>
</reference>
<proteinExistence type="predicted"/>
<keyword evidence="1" id="KW-1133">Transmembrane helix</keyword>
<name>A0A2S6I147_9BACT</name>
<protein>
    <submittedName>
        <fullName evidence="2">Uncharacterized protein</fullName>
    </submittedName>
</protein>
<dbReference type="OrthoDB" id="1496135at2"/>
<feature type="transmembrane region" description="Helical" evidence="1">
    <location>
        <begin position="76"/>
        <end position="99"/>
    </location>
</feature>
<keyword evidence="1" id="KW-0472">Membrane</keyword>
<keyword evidence="1" id="KW-0812">Transmembrane</keyword>